<reference evidence="3" key="1">
    <citation type="journal article" date="2015" name="PLoS Genet.">
        <title>Genome Sequence and Transcriptome Analyses of Chrysochromulina tobin: Metabolic Tools for Enhanced Algal Fitness in the Prominent Order Prymnesiales (Haptophyceae).</title>
        <authorList>
            <person name="Hovde B.T."/>
            <person name="Deodato C.R."/>
            <person name="Hunsperger H.M."/>
            <person name="Ryken S.A."/>
            <person name="Yost W."/>
            <person name="Jha R.K."/>
            <person name="Patterson J."/>
            <person name="Monnat R.J. Jr."/>
            <person name="Barlow S.B."/>
            <person name="Starkenburg S.R."/>
            <person name="Cattolico R.A."/>
        </authorList>
    </citation>
    <scope>NUCLEOTIDE SEQUENCE</scope>
    <source>
        <strain evidence="3">CCMP291</strain>
    </source>
</reference>
<keyword evidence="3" id="KW-1185">Reference proteome</keyword>
<comment type="caution">
    <text evidence="2">The sequence shown here is derived from an EMBL/GenBank/DDBJ whole genome shotgun (WGS) entry which is preliminary data.</text>
</comment>
<proteinExistence type="predicted"/>
<evidence type="ECO:0000256" key="1">
    <source>
        <dbReference type="SAM" id="Coils"/>
    </source>
</evidence>
<organism evidence="2 3">
    <name type="scientific">Chrysochromulina tobinii</name>
    <dbReference type="NCBI Taxonomy" id="1460289"/>
    <lineage>
        <taxon>Eukaryota</taxon>
        <taxon>Haptista</taxon>
        <taxon>Haptophyta</taxon>
        <taxon>Prymnesiophyceae</taxon>
        <taxon>Prymnesiales</taxon>
        <taxon>Chrysochromulinaceae</taxon>
        <taxon>Chrysochromulina</taxon>
    </lineage>
</organism>
<evidence type="ECO:0000313" key="3">
    <source>
        <dbReference type="Proteomes" id="UP000037460"/>
    </source>
</evidence>
<keyword evidence="1" id="KW-0175">Coiled coil</keyword>
<feature type="coiled-coil region" evidence="1">
    <location>
        <begin position="185"/>
        <end position="213"/>
    </location>
</feature>
<gene>
    <name evidence="2" type="ORF">Ctob_005816</name>
</gene>
<protein>
    <submittedName>
        <fullName evidence="2">Uncharacterized protein</fullName>
    </submittedName>
</protein>
<evidence type="ECO:0000313" key="2">
    <source>
        <dbReference type="EMBL" id="KOO31731.1"/>
    </source>
</evidence>
<dbReference type="Proteomes" id="UP000037460">
    <property type="component" value="Unassembled WGS sequence"/>
</dbReference>
<dbReference type="AlphaFoldDB" id="A0A0M0JYK4"/>
<accession>A0A0M0JYK4</accession>
<dbReference type="EMBL" id="JWZX01001945">
    <property type="protein sequence ID" value="KOO31731.1"/>
    <property type="molecule type" value="Genomic_DNA"/>
</dbReference>
<sequence length="365" mass="39030">MGELLEVEVADLDGPAVSWKPAKVIERLGAGRFRVMVHADEAFVEEFGMEDLNKEWRRVPESAMSSVHAAYKAAKGWAVQQQQQLLVPPALATGHLPPLLPATARGTKRKADAISPAALVPLPSSAVTLINPKLTGLDSMSVVASTSAAAAAAQLKAHAKAAAKAAAKAVAKAEALAARREAAAMAAAERAAKREAAQRAAAAERAKLALEEDWARAARLNAHGRIVLQRSADGDVAHGEVADVLGAVQVAADEDQSAGNDLRTVGAIVWLTRDAGVSATYGRDDWAPADFRVCVHARTSTAFDARPVPPGTQWLHQAPLSHIDRLQLTKRELRKHDFLRRDLPELPAEPLPARVRWWCIEGERA</sequence>
<name>A0A0M0JYK4_9EUKA</name>